<dbReference type="AlphaFoldDB" id="A0AAD7IMY4"/>
<reference evidence="2" key="1">
    <citation type="submission" date="2023-03" db="EMBL/GenBank/DDBJ databases">
        <title>Massive genome expansion in bonnet fungi (Mycena s.s.) driven by repeated elements and novel gene families across ecological guilds.</title>
        <authorList>
            <consortium name="Lawrence Berkeley National Laboratory"/>
            <person name="Harder C.B."/>
            <person name="Miyauchi S."/>
            <person name="Viragh M."/>
            <person name="Kuo A."/>
            <person name="Thoen E."/>
            <person name="Andreopoulos B."/>
            <person name="Lu D."/>
            <person name="Skrede I."/>
            <person name="Drula E."/>
            <person name="Henrissat B."/>
            <person name="Morin E."/>
            <person name="Kohler A."/>
            <person name="Barry K."/>
            <person name="LaButti K."/>
            <person name="Morin E."/>
            <person name="Salamov A."/>
            <person name="Lipzen A."/>
            <person name="Mereny Z."/>
            <person name="Hegedus B."/>
            <person name="Baldrian P."/>
            <person name="Stursova M."/>
            <person name="Weitz H."/>
            <person name="Taylor A."/>
            <person name="Grigoriev I.V."/>
            <person name="Nagy L.G."/>
            <person name="Martin F."/>
            <person name="Kauserud H."/>
        </authorList>
    </citation>
    <scope>NUCLEOTIDE SEQUENCE</scope>
    <source>
        <strain evidence="2">CBHHK188m</strain>
    </source>
</reference>
<gene>
    <name evidence="2" type="ORF">DFH07DRAFT_831582</name>
</gene>
<evidence type="ECO:0000313" key="2">
    <source>
        <dbReference type="EMBL" id="KAJ7746857.1"/>
    </source>
</evidence>
<feature type="signal peptide" evidence="1">
    <location>
        <begin position="1"/>
        <end position="22"/>
    </location>
</feature>
<organism evidence="2 3">
    <name type="scientific">Mycena maculata</name>
    <dbReference type="NCBI Taxonomy" id="230809"/>
    <lineage>
        <taxon>Eukaryota</taxon>
        <taxon>Fungi</taxon>
        <taxon>Dikarya</taxon>
        <taxon>Basidiomycota</taxon>
        <taxon>Agaricomycotina</taxon>
        <taxon>Agaricomycetes</taxon>
        <taxon>Agaricomycetidae</taxon>
        <taxon>Agaricales</taxon>
        <taxon>Marasmiineae</taxon>
        <taxon>Mycenaceae</taxon>
        <taxon>Mycena</taxon>
    </lineage>
</organism>
<accession>A0AAD7IMY4</accession>
<evidence type="ECO:0000313" key="3">
    <source>
        <dbReference type="Proteomes" id="UP001215280"/>
    </source>
</evidence>
<dbReference type="Proteomes" id="UP001215280">
    <property type="component" value="Unassembled WGS sequence"/>
</dbReference>
<keyword evidence="3" id="KW-1185">Reference proteome</keyword>
<comment type="caution">
    <text evidence="2">The sequence shown here is derived from an EMBL/GenBank/DDBJ whole genome shotgun (WGS) entry which is preliminary data.</text>
</comment>
<keyword evidence="1" id="KW-0732">Signal</keyword>
<feature type="chain" id="PRO_5042104598" evidence="1">
    <location>
        <begin position="23"/>
        <end position="90"/>
    </location>
</feature>
<dbReference type="EMBL" id="JARJLG010000096">
    <property type="protein sequence ID" value="KAJ7746857.1"/>
    <property type="molecule type" value="Genomic_DNA"/>
</dbReference>
<proteinExistence type="predicted"/>
<evidence type="ECO:0000256" key="1">
    <source>
        <dbReference type="SAM" id="SignalP"/>
    </source>
</evidence>
<protein>
    <submittedName>
        <fullName evidence="2">Uncharacterized protein</fullName>
    </submittedName>
</protein>
<name>A0AAD7IMY4_9AGAR</name>
<sequence length="90" mass="9763">MGRSRLLSALQAAISLLKSLYGLVIPIRQDVFSICANAASATIFFNQFVLPPAVRTHGPQFLKFSGDNDAAARESECLRRRPPSADLSSN</sequence>